<dbReference type="AlphaFoldDB" id="A0A9Q0GUE9"/>
<accession>A0A9Q0GUE9</accession>
<sequence>MLPLVDYEEMYRSSKAPFPFWVSARSQLMERKTFANRSKDYRTHQRSPFRNFIILDLSLACNPSSKFEFSKQLTPGKDQKSLLENFGLRYRRKTGFLKEECD</sequence>
<evidence type="ECO:0000313" key="1">
    <source>
        <dbReference type="EMBL" id="KAJ4953261.1"/>
    </source>
</evidence>
<keyword evidence="2" id="KW-1185">Reference proteome</keyword>
<protein>
    <submittedName>
        <fullName evidence="1">Uncharacterized protein</fullName>
    </submittedName>
</protein>
<proteinExistence type="predicted"/>
<name>A0A9Q0GUE9_9MAGN</name>
<dbReference type="EMBL" id="JAMYWD010000012">
    <property type="protein sequence ID" value="KAJ4953261.1"/>
    <property type="molecule type" value="Genomic_DNA"/>
</dbReference>
<organism evidence="1 2">
    <name type="scientific">Protea cynaroides</name>
    <dbReference type="NCBI Taxonomy" id="273540"/>
    <lineage>
        <taxon>Eukaryota</taxon>
        <taxon>Viridiplantae</taxon>
        <taxon>Streptophyta</taxon>
        <taxon>Embryophyta</taxon>
        <taxon>Tracheophyta</taxon>
        <taxon>Spermatophyta</taxon>
        <taxon>Magnoliopsida</taxon>
        <taxon>Proteales</taxon>
        <taxon>Proteaceae</taxon>
        <taxon>Protea</taxon>
    </lineage>
</organism>
<comment type="caution">
    <text evidence="1">The sequence shown here is derived from an EMBL/GenBank/DDBJ whole genome shotgun (WGS) entry which is preliminary data.</text>
</comment>
<reference evidence="1" key="1">
    <citation type="journal article" date="2023" name="Plant J.">
        <title>The genome of the king protea, Protea cynaroides.</title>
        <authorList>
            <person name="Chang J."/>
            <person name="Duong T.A."/>
            <person name="Schoeman C."/>
            <person name="Ma X."/>
            <person name="Roodt D."/>
            <person name="Barker N."/>
            <person name="Li Z."/>
            <person name="Van de Peer Y."/>
            <person name="Mizrachi E."/>
        </authorList>
    </citation>
    <scope>NUCLEOTIDE SEQUENCE</scope>
    <source>
        <tissue evidence="1">Young leaves</tissue>
    </source>
</reference>
<gene>
    <name evidence="1" type="ORF">NE237_030093</name>
</gene>
<dbReference type="Proteomes" id="UP001141806">
    <property type="component" value="Unassembled WGS sequence"/>
</dbReference>
<evidence type="ECO:0000313" key="2">
    <source>
        <dbReference type="Proteomes" id="UP001141806"/>
    </source>
</evidence>